<dbReference type="Proteomes" id="UP001172155">
    <property type="component" value="Unassembled WGS sequence"/>
</dbReference>
<dbReference type="EMBL" id="JAUKUD010000002">
    <property type="protein sequence ID" value="KAK0750842.1"/>
    <property type="molecule type" value="Genomic_DNA"/>
</dbReference>
<feature type="compositionally biased region" description="Polar residues" evidence="1">
    <location>
        <begin position="44"/>
        <end position="54"/>
    </location>
</feature>
<protein>
    <submittedName>
        <fullName evidence="2">Uncharacterized protein</fullName>
    </submittedName>
</protein>
<comment type="caution">
    <text evidence="2">The sequence shown here is derived from an EMBL/GenBank/DDBJ whole genome shotgun (WGS) entry which is preliminary data.</text>
</comment>
<feature type="region of interest" description="Disordered" evidence="1">
    <location>
        <begin position="1"/>
        <end position="59"/>
    </location>
</feature>
<evidence type="ECO:0000313" key="3">
    <source>
        <dbReference type="Proteomes" id="UP001172155"/>
    </source>
</evidence>
<proteinExistence type="predicted"/>
<sequence length="88" mass="9565">MLSQAKNQSPTPCRPCRWTCPRSNRRTTPSPSGAGLTAGHTSHPRTPTCWNRSAPTPGERPCCRHITSDIPPREGCKGLTATCGTCRY</sequence>
<organism evidence="2 3">
    <name type="scientific">Schizothecium vesticola</name>
    <dbReference type="NCBI Taxonomy" id="314040"/>
    <lineage>
        <taxon>Eukaryota</taxon>
        <taxon>Fungi</taxon>
        <taxon>Dikarya</taxon>
        <taxon>Ascomycota</taxon>
        <taxon>Pezizomycotina</taxon>
        <taxon>Sordariomycetes</taxon>
        <taxon>Sordariomycetidae</taxon>
        <taxon>Sordariales</taxon>
        <taxon>Schizotheciaceae</taxon>
        <taxon>Schizothecium</taxon>
    </lineage>
</organism>
<reference evidence="2" key="1">
    <citation type="submission" date="2023-06" db="EMBL/GenBank/DDBJ databases">
        <title>Genome-scale phylogeny and comparative genomics of the fungal order Sordariales.</title>
        <authorList>
            <consortium name="Lawrence Berkeley National Laboratory"/>
            <person name="Hensen N."/>
            <person name="Bonometti L."/>
            <person name="Westerberg I."/>
            <person name="Brannstrom I.O."/>
            <person name="Guillou S."/>
            <person name="Cros-Aarteil S."/>
            <person name="Calhoun S."/>
            <person name="Haridas S."/>
            <person name="Kuo A."/>
            <person name="Mondo S."/>
            <person name="Pangilinan J."/>
            <person name="Riley R."/>
            <person name="LaButti K."/>
            <person name="Andreopoulos B."/>
            <person name="Lipzen A."/>
            <person name="Chen C."/>
            <person name="Yanf M."/>
            <person name="Daum C."/>
            <person name="Ng V."/>
            <person name="Clum A."/>
            <person name="Steindorff A."/>
            <person name="Ohm R."/>
            <person name="Martin F."/>
            <person name="Silar P."/>
            <person name="Natvig D."/>
            <person name="Lalanne C."/>
            <person name="Gautier V."/>
            <person name="Ament-velasquez S.L."/>
            <person name="Kruys A."/>
            <person name="Hutchinson M.I."/>
            <person name="Powell A.J."/>
            <person name="Barry K."/>
            <person name="Miller A.N."/>
            <person name="Grigoriev I.V."/>
            <person name="Debuchy R."/>
            <person name="Gladieux P."/>
            <person name="Thoren M.H."/>
            <person name="Johannesson H."/>
        </authorList>
    </citation>
    <scope>NUCLEOTIDE SEQUENCE</scope>
    <source>
        <strain evidence="2">SMH3187-1</strain>
    </source>
</reference>
<evidence type="ECO:0000256" key="1">
    <source>
        <dbReference type="SAM" id="MobiDB-lite"/>
    </source>
</evidence>
<accession>A0AA40K9Z3</accession>
<evidence type="ECO:0000313" key="2">
    <source>
        <dbReference type="EMBL" id="KAK0750842.1"/>
    </source>
</evidence>
<name>A0AA40K9Z3_9PEZI</name>
<feature type="compositionally biased region" description="Low complexity" evidence="1">
    <location>
        <begin position="10"/>
        <end position="22"/>
    </location>
</feature>
<gene>
    <name evidence="2" type="ORF">B0T18DRAFT_401167</name>
</gene>
<keyword evidence="3" id="KW-1185">Reference proteome</keyword>
<dbReference type="AlphaFoldDB" id="A0AA40K9Z3"/>